<reference evidence="3" key="1">
    <citation type="journal article" date="2017" name="Cell">
        <title>Insights into land plant evolution garnered from the Marchantia polymorpha genome.</title>
        <authorList>
            <person name="Bowman J.L."/>
            <person name="Kohchi T."/>
            <person name="Yamato K.T."/>
            <person name="Jenkins J."/>
            <person name="Shu S."/>
            <person name="Ishizaki K."/>
            <person name="Yamaoka S."/>
            <person name="Nishihama R."/>
            <person name="Nakamura Y."/>
            <person name="Berger F."/>
            <person name="Adam C."/>
            <person name="Aki S.S."/>
            <person name="Althoff F."/>
            <person name="Araki T."/>
            <person name="Arteaga-Vazquez M.A."/>
            <person name="Balasubrmanian S."/>
            <person name="Barry K."/>
            <person name="Bauer D."/>
            <person name="Boehm C.R."/>
            <person name="Briginshaw L."/>
            <person name="Caballero-Perez J."/>
            <person name="Catarino B."/>
            <person name="Chen F."/>
            <person name="Chiyoda S."/>
            <person name="Chovatia M."/>
            <person name="Davies K.M."/>
            <person name="Delmans M."/>
            <person name="Demura T."/>
            <person name="Dierschke T."/>
            <person name="Dolan L."/>
            <person name="Dorantes-Acosta A.E."/>
            <person name="Eklund D.M."/>
            <person name="Florent S.N."/>
            <person name="Flores-Sandoval E."/>
            <person name="Fujiyama A."/>
            <person name="Fukuzawa H."/>
            <person name="Galik B."/>
            <person name="Grimanelli D."/>
            <person name="Grimwood J."/>
            <person name="Grossniklaus U."/>
            <person name="Hamada T."/>
            <person name="Haseloff J."/>
            <person name="Hetherington A.J."/>
            <person name="Higo A."/>
            <person name="Hirakawa Y."/>
            <person name="Hundley H.N."/>
            <person name="Ikeda Y."/>
            <person name="Inoue K."/>
            <person name="Inoue S.I."/>
            <person name="Ishida S."/>
            <person name="Jia Q."/>
            <person name="Kakita M."/>
            <person name="Kanazawa T."/>
            <person name="Kawai Y."/>
            <person name="Kawashima T."/>
            <person name="Kennedy M."/>
            <person name="Kinose K."/>
            <person name="Kinoshita T."/>
            <person name="Kohara Y."/>
            <person name="Koide E."/>
            <person name="Komatsu K."/>
            <person name="Kopischke S."/>
            <person name="Kubo M."/>
            <person name="Kyozuka J."/>
            <person name="Lagercrantz U."/>
            <person name="Lin S.S."/>
            <person name="Lindquist E."/>
            <person name="Lipzen A.M."/>
            <person name="Lu C.W."/>
            <person name="De Luna E."/>
            <person name="Martienssen R.A."/>
            <person name="Minamino N."/>
            <person name="Mizutani M."/>
            <person name="Mizutani M."/>
            <person name="Mochizuki N."/>
            <person name="Monte I."/>
            <person name="Mosher R."/>
            <person name="Nagasaki H."/>
            <person name="Nakagami H."/>
            <person name="Naramoto S."/>
            <person name="Nishitani K."/>
            <person name="Ohtani M."/>
            <person name="Okamoto T."/>
            <person name="Okumura M."/>
            <person name="Phillips J."/>
            <person name="Pollak B."/>
            <person name="Reinders A."/>
            <person name="Rovekamp M."/>
            <person name="Sano R."/>
            <person name="Sawa S."/>
            <person name="Schmid M.W."/>
            <person name="Shirakawa M."/>
            <person name="Solano R."/>
            <person name="Spunde A."/>
            <person name="Suetsugu N."/>
            <person name="Sugano S."/>
            <person name="Sugiyama A."/>
            <person name="Sun R."/>
            <person name="Suzuki Y."/>
            <person name="Takenaka M."/>
            <person name="Takezawa D."/>
            <person name="Tomogane H."/>
            <person name="Tsuzuki M."/>
            <person name="Ueda T."/>
            <person name="Umeda M."/>
            <person name="Ward J.M."/>
            <person name="Watanabe Y."/>
            <person name="Yazaki K."/>
            <person name="Yokoyama R."/>
            <person name="Yoshitake Y."/>
            <person name="Yotsui I."/>
            <person name="Zachgo S."/>
            <person name="Schmutz J."/>
        </authorList>
    </citation>
    <scope>NUCLEOTIDE SEQUENCE [LARGE SCALE GENOMIC DNA]</scope>
    <source>
        <strain evidence="3">Tak-1</strain>
    </source>
</reference>
<evidence type="ECO:0000313" key="3">
    <source>
        <dbReference type="Proteomes" id="UP000244005"/>
    </source>
</evidence>
<organism evidence="2 3">
    <name type="scientific">Marchantia polymorpha</name>
    <name type="common">Common liverwort</name>
    <name type="synonym">Marchantia aquatica</name>
    <dbReference type="NCBI Taxonomy" id="3197"/>
    <lineage>
        <taxon>Eukaryota</taxon>
        <taxon>Viridiplantae</taxon>
        <taxon>Streptophyta</taxon>
        <taxon>Embryophyta</taxon>
        <taxon>Marchantiophyta</taxon>
        <taxon>Marchantiopsida</taxon>
        <taxon>Marchantiidae</taxon>
        <taxon>Marchantiales</taxon>
        <taxon>Marchantiaceae</taxon>
        <taxon>Marchantia</taxon>
    </lineage>
</organism>
<protein>
    <submittedName>
        <fullName evidence="2">Uncharacterized protein</fullName>
    </submittedName>
</protein>
<dbReference type="Proteomes" id="UP000244005">
    <property type="component" value="Unassembled WGS sequence"/>
</dbReference>
<evidence type="ECO:0000313" key="2">
    <source>
        <dbReference type="EMBL" id="PTQ50510.1"/>
    </source>
</evidence>
<feature type="compositionally biased region" description="Basic and acidic residues" evidence="1">
    <location>
        <begin position="78"/>
        <end position="87"/>
    </location>
</feature>
<proteinExistence type="predicted"/>
<dbReference type="AlphaFoldDB" id="A0A2R6XWN2"/>
<evidence type="ECO:0000256" key="1">
    <source>
        <dbReference type="SAM" id="MobiDB-lite"/>
    </source>
</evidence>
<gene>
    <name evidence="2" type="ORF">MARPO_0001s0459</name>
</gene>
<keyword evidence="3" id="KW-1185">Reference proteome</keyword>
<sequence length="140" mass="15732">MAREPPPRATKNSSSCDFTLLQISTSHHHPRATPPTCSRAARGRRSRRSSRSRSRRQHQMTTLRSVPRRPIRAPSRTDLARQRRESPLDSLSVPGTIMSSRARSERPRGAGGGAFGQEAAERRKKRPKNPDIVFRNACGR</sequence>
<dbReference type="EMBL" id="KZ772673">
    <property type="protein sequence ID" value="PTQ50510.1"/>
    <property type="molecule type" value="Genomic_DNA"/>
</dbReference>
<feature type="compositionally biased region" description="Basic residues" evidence="1">
    <location>
        <begin position="41"/>
        <end position="58"/>
    </location>
</feature>
<accession>A0A2R6XWN2</accession>
<feature type="region of interest" description="Disordered" evidence="1">
    <location>
        <begin position="22"/>
        <end position="140"/>
    </location>
</feature>
<dbReference type="Gramene" id="Mp1g21250.1">
    <property type="protein sequence ID" value="Mp1g21250.1.cds1"/>
    <property type="gene ID" value="Mp1g21250"/>
</dbReference>
<name>A0A2R6XWN2_MARPO</name>